<dbReference type="EMBL" id="KN837134">
    <property type="protein sequence ID" value="KIJ41770.1"/>
    <property type="molecule type" value="Genomic_DNA"/>
</dbReference>
<reference evidence="2 3" key="1">
    <citation type="submission" date="2014-06" db="EMBL/GenBank/DDBJ databases">
        <title>Evolutionary Origins and Diversification of the Mycorrhizal Mutualists.</title>
        <authorList>
            <consortium name="DOE Joint Genome Institute"/>
            <consortium name="Mycorrhizal Genomics Consortium"/>
            <person name="Kohler A."/>
            <person name="Kuo A."/>
            <person name="Nagy L.G."/>
            <person name="Floudas D."/>
            <person name="Copeland A."/>
            <person name="Barry K.W."/>
            <person name="Cichocki N."/>
            <person name="Veneault-Fourrey C."/>
            <person name="LaButti K."/>
            <person name="Lindquist E.A."/>
            <person name="Lipzen A."/>
            <person name="Lundell T."/>
            <person name="Morin E."/>
            <person name="Murat C."/>
            <person name="Riley R."/>
            <person name="Ohm R."/>
            <person name="Sun H."/>
            <person name="Tunlid A."/>
            <person name="Henrissat B."/>
            <person name="Grigoriev I.V."/>
            <person name="Hibbett D.S."/>
            <person name="Martin F."/>
        </authorList>
    </citation>
    <scope>NUCLEOTIDE SEQUENCE [LARGE SCALE GENOMIC DNA]</scope>
    <source>
        <strain evidence="2 3">SS14</strain>
    </source>
</reference>
<dbReference type="HOGENOM" id="CLU_001324_14_0_1"/>
<dbReference type="Proteomes" id="UP000054279">
    <property type="component" value="Unassembled WGS sequence"/>
</dbReference>
<dbReference type="OrthoDB" id="3353471at2759"/>
<name>A0A0C9VTA9_SPHS4</name>
<accession>A0A0C9VTA9</accession>
<proteinExistence type="predicted"/>
<sequence>MLHLEQNPEKQQYAEWLLKVGHGTNSVDGKVHYLDSMKSEPNSVEGLINSVYPTIQVPGTATDNYLLDHTVLCPRNEEVNSINAKVTERFPGEVRTYLSADTVETPGDELSPYLIEFINSVNASSLPLHKLELKGCPIMLMWNLSPSEGLCNGTRLVVTWLDGHIIEACFSFLTETEIPFVLHRRRFSVHLTFATSINKLQGQYVKVTGIDLQTPVFTHGQLYVALSRRTSAARVNVLFSNDVSESPNIAFPEIL</sequence>
<keyword evidence="3" id="KW-1185">Reference proteome</keyword>
<dbReference type="PANTHER" id="PTHR10492:SF57">
    <property type="entry name" value="ATP-DEPENDENT DNA HELICASE"/>
    <property type="match status" value="1"/>
</dbReference>
<dbReference type="InterPro" id="IPR049163">
    <property type="entry name" value="Pif1-like_2B_dom"/>
</dbReference>
<dbReference type="AlphaFoldDB" id="A0A0C9VTA9"/>
<gene>
    <name evidence="2" type="ORF">M422DRAFT_255081</name>
</gene>
<feature type="domain" description="DNA helicase Pif1-like 2B" evidence="1">
    <location>
        <begin position="116"/>
        <end position="161"/>
    </location>
</feature>
<evidence type="ECO:0000313" key="3">
    <source>
        <dbReference type="Proteomes" id="UP000054279"/>
    </source>
</evidence>
<evidence type="ECO:0000259" key="1">
    <source>
        <dbReference type="Pfam" id="PF21530"/>
    </source>
</evidence>
<organism evidence="2 3">
    <name type="scientific">Sphaerobolus stellatus (strain SS14)</name>
    <dbReference type="NCBI Taxonomy" id="990650"/>
    <lineage>
        <taxon>Eukaryota</taxon>
        <taxon>Fungi</taxon>
        <taxon>Dikarya</taxon>
        <taxon>Basidiomycota</taxon>
        <taxon>Agaricomycotina</taxon>
        <taxon>Agaricomycetes</taxon>
        <taxon>Phallomycetidae</taxon>
        <taxon>Geastrales</taxon>
        <taxon>Sphaerobolaceae</taxon>
        <taxon>Sphaerobolus</taxon>
    </lineage>
</organism>
<protein>
    <recommendedName>
        <fullName evidence="1">DNA helicase Pif1-like 2B domain-containing protein</fullName>
    </recommendedName>
</protein>
<dbReference type="SUPFAM" id="SSF52540">
    <property type="entry name" value="P-loop containing nucleoside triphosphate hydrolases"/>
    <property type="match status" value="1"/>
</dbReference>
<dbReference type="PANTHER" id="PTHR10492">
    <property type="match status" value="1"/>
</dbReference>
<dbReference type="InterPro" id="IPR027417">
    <property type="entry name" value="P-loop_NTPase"/>
</dbReference>
<evidence type="ECO:0000313" key="2">
    <source>
        <dbReference type="EMBL" id="KIJ41770.1"/>
    </source>
</evidence>
<dbReference type="Pfam" id="PF21530">
    <property type="entry name" value="Pif1_2B_dom"/>
    <property type="match status" value="1"/>
</dbReference>